<dbReference type="EC" id="2.3.1.-" evidence="2"/>
<proteinExistence type="predicted"/>
<reference evidence="2 3" key="1">
    <citation type="journal article" date="2019" name="Int. J. Syst. Evol. Microbiol.">
        <title>The Global Catalogue of Microorganisms (GCM) 10K type strain sequencing project: providing services to taxonomists for standard genome sequencing and annotation.</title>
        <authorList>
            <consortium name="The Broad Institute Genomics Platform"/>
            <consortium name="The Broad Institute Genome Sequencing Center for Infectious Disease"/>
            <person name="Wu L."/>
            <person name="Ma J."/>
        </authorList>
    </citation>
    <scope>NUCLEOTIDE SEQUENCE [LARGE SCALE GENOMIC DNA]</scope>
    <source>
        <strain evidence="2 3">RDMS1</strain>
    </source>
</reference>
<dbReference type="RefSeq" id="WP_248907818.1">
    <property type="nucleotide sequence ID" value="NZ_CP109979.1"/>
</dbReference>
<dbReference type="Proteomes" id="UP001596417">
    <property type="component" value="Unassembled WGS sequence"/>
</dbReference>
<dbReference type="PANTHER" id="PTHR43072:SF52">
    <property type="entry name" value="GCN5-RELATED N-ACETYLTRANSFERASE"/>
    <property type="match status" value="1"/>
</dbReference>
<accession>A0ABD5YTV1</accession>
<gene>
    <name evidence="2" type="ORF">ACFQL7_12935</name>
</gene>
<comment type="caution">
    <text evidence="2">The sequence shown here is derived from an EMBL/GenBank/DDBJ whole genome shotgun (WGS) entry which is preliminary data.</text>
</comment>
<organism evidence="2 3">
    <name type="scientific">Halocatena marina</name>
    <dbReference type="NCBI Taxonomy" id="2934937"/>
    <lineage>
        <taxon>Archaea</taxon>
        <taxon>Methanobacteriati</taxon>
        <taxon>Methanobacteriota</taxon>
        <taxon>Stenosarchaea group</taxon>
        <taxon>Halobacteria</taxon>
        <taxon>Halobacteriales</taxon>
        <taxon>Natronomonadaceae</taxon>
        <taxon>Halocatena</taxon>
    </lineage>
</organism>
<dbReference type="InterPro" id="IPR000182">
    <property type="entry name" value="GNAT_dom"/>
</dbReference>
<name>A0ABD5YTV1_9EURY</name>
<sequence>MDVRPAKPEDGTTIRDIARRSLEASYTLSPQTIESAVKQWYNVDTMTEKLDDPNLIVLVAERDGEVVGFAEGDIVEPGGDGDLLWLHVDPDYRGEGVGNRLYHAIYDRLMEMGATRLRGRVLRDNPGGNDFYEDHGLVRAVDERIEIDGSEYVENIYVEDEPTDIESVTTENGAGEVYIDHDDAERGSVAPFLVAYNDADRTDRYGYFCSNCSSLDIAMDSMGRAECNNCGNQRKATRWDAAYL</sequence>
<feature type="domain" description="N-acetyltransferase" evidence="1">
    <location>
        <begin position="1"/>
        <end position="159"/>
    </location>
</feature>
<evidence type="ECO:0000313" key="2">
    <source>
        <dbReference type="EMBL" id="MFC7190651.1"/>
    </source>
</evidence>
<dbReference type="Pfam" id="PF00583">
    <property type="entry name" value="Acetyltransf_1"/>
    <property type="match status" value="1"/>
</dbReference>
<dbReference type="Gene3D" id="3.40.630.30">
    <property type="match status" value="1"/>
</dbReference>
<dbReference type="SUPFAM" id="SSF55729">
    <property type="entry name" value="Acyl-CoA N-acyltransferases (Nat)"/>
    <property type="match status" value="1"/>
</dbReference>
<dbReference type="AlphaFoldDB" id="A0ABD5YTV1"/>
<dbReference type="GO" id="GO:0016746">
    <property type="term" value="F:acyltransferase activity"/>
    <property type="evidence" value="ECO:0007669"/>
    <property type="project" value="UniProtKB-KW"/>
</dbReference>
<dbReference type="InterPro" id="IPR043854">
    <property type="entry name" value="DUF5816"/>
</dbReference>
<evidence type="ECO:0000259" key="1">
    <source>
        <dbReference type="PROSITE" id="PS51186"/>
    </source>
</evidence>
<evidence type="ECO:0000313" key="3">
    <source>
        <dbReference type="Proteomes" id="UP001596417"/>
    </source>
</evidence>
<keyword evidence="2" id="KW-0808">Transferase</keyword>
<dbReference type="PANTHER" id="PTHR43072">
    <property type="entry name" value="N-ACETYLTRANSFERASE"/>
    <property type="match status" value="1"/>
</dbReference>
<keyword evidence="2" id="KW-0012">Acyltransferase</keyword>
<dbReference type="InterPro" id="IPR016181">
    <property type="entry name" value="Acyl_CoA_acyltransferase"/>
</dbReference>
<dbReference type="Pfam" id="PF19133">
    <property type="entry name" value="DUF5816"/>
    <property type="match status" value="1"/>
</dbReference>
<dbReference type="PROSITE" id="PS51186">
    <property type="entry name" value="GNAT"/>
    <property type="match status" value="1"/>
</dbReference>
<dbReference type="CDD" id="cd04301">
    <property type="entry name" value="NAT_SF"/>
    <property type="match status" value="1"/>
</dbReference>
<protein>
    <submittedName>
        <fullName evidence="2">GNAT family N-acetyltransferase</fullName>
        <ecNumber evidence="2">2.3.1.-</ecNumber>
    </submittedName>
</protein>
<dbReference type="GeneID" id="76200291"/>
<keyword evidence="3" id="KW-1185">Reference proteome</keyword>
<dbReference type="EMBL" id="JBHTAX010000001">
    <property type="protein sequence ID" value="MFC7190651.1"/>
    <property type="molecule type" value="Genomic_DNA"/>
</dbReference>